<accession>A0A6J4NAA4</accession>
<name>A0A6J4NAA4_9BACT</name>
<gene>
    <name evidence="1" type="ORF">AVDCRST_MAG64-595</name>
</gene>
<organism evidence="1">
    <name type="scientific">uncultured Phycisphaerae bacterium</name>
    <dbReference type="NCBI Taxonomy" id="904963"/>
    <lineage>
        <taxon>Bacteria</taxon>
        <taxon>Pseudomonadati</taxon>
        <taxon>Planctomycetota</taxon>
        <taxon>Phycisphaerae</taxon>
        <taxon>environmental samples</taxon>
    </lineage>
</organism>
<protein>
    <submittedName>
        <fullName evidence="1">Uncharacterized protein</fullName>
    </submittedName>
</protein>
<dbReference type="EMBL" id="CADCUQ010000154">
    <property type="protein sequence ID" value="CAA9380272.1"/>
    <property type="molecule type" value="Genomic_DNA"/>
</dbReference>
<feature type="non-terminal residue" evidence="1">
    <location>
        <position position="1"/>
    </location>
</feature>
<proteinExistence type="predicted"/>
<evidence type="ECO:0000313" key="1">
    <source>
        <dbReference type="EMBL" id="CAA9380272.1"/>
    </source>
</evidence>
<feature type="non-terminal residue" evidence="1">
    <location>
        <position position="31"/>
    </location>
</feature>
<dbReference type="AlphaFoldDB" id="A0A6J4NAA4"/>
<reference evidence="1" key="1">
    <citation type="submission" date="2020-02" db="EMBL/GenBank/DDBJ databases">
        <authorList>
            <person name="Meier V. D."/>
        </authorList>
    </citation>
    <scope>NUCLEOTIDE SEQUENCE</scope>
    <source>
        <strain evidence="1">AVDCRST_MAG64</strain>
    </source>
</reference>
<sequence>GPRLRRTCHRFLQPDGWAGAAGLDAGEGWSM</sequence>